<dbReference type="AlphaFoldDB" id="A0AAV5QV37"/>
<evidence type="ECO:0000313" key="3">
    <source>
        <dbReference type="Proteomes" id="UP001360560"/>
    </source>
</evidence>
<evidence type="ECO:0000313" key="2">
    <source>
        <dbReference type="EMBL" id="GMM38287.1"/>
    </source>
</evidence>
<accession>A0AAV5QV37</accession>
<sequence>MDRPGFQSHKPRHNQKQSQSLQQFFSSDQSQDAQIEHLVYRLTNTSPSPGIGRQLLSNIAYYIPIIKNEPQLVSVISGLINSPVFFTQINIAPIMPGIINFQEAYMIVEIIQHVVERKILVSCPTISLTTFYNLILTTINVKDRSPQNMLKQTLILTGMLSARDTLQGYLDPESALFFNKFDKLALESLVENLNFIMALNSDDRQIYEVKALSLLCFANVFPVLESVPYGDGLKKRSLRGPIAIFALNLVYNSSLGFNGGDALRIYNDDKNAVHSLLLHQPVLRIFNKMSLVVDSALYESGVQNDFESLGISLQIMLTFSKRIHDIAFENSRKFNVEFMASYWDLLKQIVFSTVIIFQSVVNLSLESRCLSQSSYSFFPRFITNWYQKDMELQRSHFADFAETILKTLFYYHFIIDKIGTGGFSAYKDIYSTSIGIINTSTIAMPDAPPSSAESLSDFFISQIQFSDLIRDPSARSKVLFLLGYWESLVSICTSKYYDKVINPVVTEFLTKPYRTIDFQNVGGTRSILENCHSVKLASLKLEKLAESNCNYVVDYMGVVLHQFPIVLSYNQLVVATSEIGGLVHGDGTLGRHDPQLQEIILNKIYARILHESPGRAIIDAVKPEAGNIGTTSKEMPPTTRSAVITAFISTVPYIETSVMLYWLQKLHVQIVKCQGGVEREYCEKKLWEVISNDLGLVKADVAITWWYNCVIGRKSHI</sequence>
<proteinExistence type="predicted"/>
<dbReference type="Proteomes" id="UP001360560">
    <property type="component" value="Unassembled WGS sequence"/>
</dbReference>
<dbReference type="PANTHER" id="PTHR39214">
    <property type="entry name" value="MICROBODY (PEROXISOME) BIOGENESIS PROTEIN PEROXIN 8 (EUROFUNG)"/>
    <property type="match status" value="1"/>
</dbReference>
<dbReference type="GeneID" id="90076276"/>
<dbReference type="RefSeq" id="XP_064855283.1">
    <property type="nucleotide sequence ID" value="XM_064999211.1"/>
</dbReference>
<gene>
    <name evidence="2" type="ORF">DASC09_056260</name>
</gene>
<comment type="caution">
    <text evidence="2">The sequence shown here is derived from an EMBL/GenBank/DDBJ whole genome shotgun (WGS) entry which is preliminary data.</text>
</comment>
<keyword evidence="3" id="KW-1185">Reference proteome</keyword>
<reference evidence="2 3" key="1">
    <citation type="journal article" date="2023" name="Elife">
        <title>Identification of key yeast species and microbe-microbe interactions impacting larval growth of Drosophila in the wild.</title>
        <authorList>
            <person name="Mure A."/>
            <person name="Sugiura Y."/>
            <person name="Maeda R."/>
            <person name="Honda K."/>
            <person name="Sakurai N."/>
            <person name="Takahashi Y."/>
            <person name="Watada M."/>
            <person name="Katoh T."/>
            <person name="Gotoh A."/>
            <person name="Gotoh Y."/>
            <person name="Taniguchi I."/>
            <person name="Nakamura K."/>
            <person name="Hayashi T."/>
            <person name="Katayama T."/>
            <person name="Uemura T."/>
            <person name="Hattori Y."/>
        </authorList>
    </citation>
    <scope>NUCLEOTIDE SEQUENCE [LARGE SCALE GENOMIC DNA]</scope>
    <source>
        <strain evidence="2 3">SC-9</strain>
    </source>
</reference>
<organism evidence="2 3">
    <name type="scientific">Saccharomycopsis crataegensis</name>
    <dbReference type="NCBI Taxonomy" id="43959"/>
    <lineage>
        <taxon>Eukaryota</taxon>
        <taxon>Fungi</taxon>
        <taxon>Dikarya</taxon>
        <taxon>Ascomycota</taxon>
        <taxon>Saccharomycotina</taxon>
        <taxon>Saccharomycetes</taxon>
        <taxon>Saccharomycopsidaceae</taxon>
        <taxon>Saccharomycopsis</taxon>
    </lineage>
</organism>
<protein>
    <submittedName>
        <fullName evidence="2">Uncharacterized protein</fullName>
    </submittedName>
</protein>
<name>A0AAV5QV37_9ASCO</name>
<dbReference type="InterPro" id="IPR055334">
    <property type="entry name" value="PEX8-like"/>
</dbReference>
<dbReference type="EMBL" id="BTFZ01000019">
    <property type="protein sequence ID" value="GMM38287.1"/>
    <property type="molecule type" value="Genomic_DNA"/>
</dbReference>
<evidence type="ECO:0000256" key="1">
    <source>
        <dbReference type="SAM" id="MobiDB-lite"/>
    </source>
</evidence>
<dbReference type="PANTHER" id="PTHR39214:SF1">
    <property type="entry name" value="MICROBODY (PEROXISOME) BIOGENESIS PROTEIN PEROXIN 8 (EUROFUNG)"/>
    <property type="match status" value="1"/>
</dbReference>
<feature type="region of interest" description="Disordered" evidence="1">
    <location>
        <begin position="1"/>
        <end position="23"/>
    </location>
</feature>